<dbReference type="OrthoDB" id="775972at2759"/>
<dbReference type="EMBL" id="BGPR01016808">
    <property type="protein sequence ID" value="GBN74202.1"/>
    <property type="molecule type" value="Genomic_DNA"/>
</dbReference>
<dbReference type="EC" id="2.7.7.49" evidence="1"/>
<dbReference type="InterPro" id="IPR050951">
    <property type="entry name" value="Retrovirus_Pol_polyprotein"/>
</dbReference>
<dbReference type="Gene3D" id="3.30.420.10">
    <property type="entry name" value="Ribonuclease H-like superfamily/Ribonuclease H"/>
    <property type="match status" value="1"/>
</dbReference>
<evidence type="ECO:0000259" key="2">
    <source>
        <dbReference type="Pfam" id="PF17921"/>
    </source>
</evidence>
<dbReference type="Pfam" id="PF17921">
    <property type="entry name" value="Integrase_H2C2"/>
    <property type="match status" value="1"/>
</dbReference>
<evidence type="ECO:0000313" key="4">
    <source>
        <dbReference type="Proteomes" id="UP000499080"/>
    </source>
</evidence>
<dbReference type="Proteomes" id="UP000499080">
    <property type="component" value="Unassembled WGS sequence"/>
</dbReference>
<evidence type="ECO:0000256" key="1">
    <source>
        <dbReference type="ARBA" id="ARBA00012493"/>
    </source>
</evidence>
<dbReference type="PANTHER" id="PTHR37984:SF9">
    <property type="entry name" value="INTEGRASE CATALYTIC DOMAIN-CONTAINING PROTEIN"/>
    <property type="match status" value="1"/>
</dbReference>
<reference evidence="3 4" key="1">
    <citation type="journal article" date="2019" name="Sci. Rep.">
        <title>Orb-weaving spider Araneus ventricosus genome elucidates the spidroin gene catalogue.</title>
        <authorList>
            <person name="Kono N."/>
            <person name="Nakamura H."/>
            <person name="Ohtoshi R."/>
            <person name="Moran D.A.P."/>
            <person name="Shinohara A."/>
            <person name="Yoshida Y."/>
            <person name="Fujiwara M."/>
            <person name="Mori M."/>
            <person name="Tomita M."/>
            <person name="Arakawa K."/>
        </authorList>
    </citation>
    <scope>NUCLEOTIDE SEQUENCE [LARGE SCALE GENOMIC DNA]</scope>
</reference>
<dbReference type="AlphaFoldDB" id="A0A4Y2REK3"/>
<dbReference type="InterPro" id="IPR041588">
    <property type="entry name" value="Integrase_H2C2"/>
</dbReference>
<organism evidence="3 4">
    <name type="scientific">Araneus ventricosus</name>
    <name type="common">Orbweaver spider</name>
    <name type="synonym">Epeira ventricosa</name>
    <dbReference type="NCBI Taxonomy" id="182803"/>
    <lineage>
        <taxon>Eukaryota</taxon>
        <taxon>Metazoa</taxon>
        <taxon>Ecdysozoa</taxon>
        <taxon>Arthropoda</taxon>
        <taxon>Chelicerata</taxon>
        <taxon>Arachnida</taxon>
        <taxon>Araneae</taxon>
        <taxon>Araneomorphae</taxon>
        <taxon>Entelegynae</taxon>
        <taxon>Araneoidea</taxon>
        <taxon>Araneidae</taxon>
        <taxon>Araneus</taxon>
    </lineage>
</organism>
<dbReference type="InterPro" id="IPR036397">
    <property type="entry name" value="RNaseH_sf"/>
</dbReference>
<name>A0A4Y2REK3_ARAVE</name>
<evidence type="ECO:0000313" key="3">
    <source>
        <dbReference type="EMBL" id="GBN74202.1"/>
    </source>
</evidence>
<keyword evidence="4" id="KW-1185">Reference proteome</keyword>
<protein>
    <recommendedName>
        <fullName evidence="1">RNA-directed DNA polymerase</fullName>
        <ecNumber evidence="1">2.7.7.49</ecNumber>
    </recommendedName>
</protein>
<sequence>MRSEILKAIHEGHLGITKCRARAKKSIWWPDLSTQIERMISSCDSCSKQQVYPKEPMIKSEYPECPWQRIGVDLLKLKGKWYVIVVDYYSRFFEVALLENQKAQTVINHMKSIFSRHDISETKVIADLSSQQLSRQLENINYFLKNMVLVF</sequence>
<accession>A0A4Y2REK3</accession>
<dbReference type="GO" id="GO:0003676">
    <property type="term" value="F:nucleic acid binding"/>
    <property type="evidence" value="ECO:0007669"/>
    <property type="project" value="InterPro"/>
</dbReference>
<proteinExistence type="predicted"/>
<dbReference type="PANTHER" id="PTHR37984">
    <property type="entry name" value="PROTEIN CBG26694"/>
    <property type="match status" value="1"/>
</dbReference>
<comment type="caution">
    <text evidence="3">The sequence shown here is derived from an EMBL/GenBank/DDBJ whole genome shotgun (WGS) entry which is preliminary data.</text>
</comment>
<feature type="domain" description="Integrase zinc-binding" evidence="2">
    <location>
        <begin position="1"/>
        <end position="49"/>
    </location>
</feature>
<dbReference type="InterPro" id="IPR012337">
    <property type="entry name" value="RNaseH-like_sf"/>
</dbReference>
<dbReference type="Gene3D" id="1.10.340.70">
    <property type="match status" value="1"/>
</dbReference>
<dbReference type="GO" id="GO:0003964">
    <property type="term" value="F:RNA-directed DNA polymerase activity"/>
    <property type="evidence" value="ECO:0007669"/>
    <property type="project" value="UniProtKB-EC"/>
</dbReference>
<dbReference type="SUPFAM" id="SSF53098">
    <property type="entry name" value="Ribonuclease H-like"/>
    <property type="match status" value="1"/>
</dbReference>
<gene>
    <name evidence="3" type="primary">K02A2.6_13</name>
    <name evidence="3" type="ORF">AVEN_6403_1</name>
</gene>